<dbReference type="PANTHER" id="PTHR46242">
    <property type="entry name" value="ZINC FINGER CCHC DOMAIN-CONTAINING PROTEIN 9 ZCCHC9"/>
    <property type="match status" value="1"/>
</dbReference>
<sequence>MTRYTKLDGRRSVGTGTRPEDFGVDPDDYVDEPSTHQDTRHDSESNVAEPKALFKRAKLLRLKAKKAKSDEVRQKHLKEAKKLESMATHANGARGALGKRKGQGLESTRSSRPRLEPDQRTAFRRAKRAEERQAGMRCYVCRELSHSAKDCPHNIGAGAQGKDTVGLCFRCGSTEHTLSQCKKPRTKDHDDLPFATCYICTQKGHLASKCPQNQGRGVYPDGGQCKVCGSVEHLAKDCPMDPRRVTHASQVEAGGVGILESVDGAGADEDEFHLLTQRRHEAKAASQKEPRPTKKVVHF</sequence>
<dbReference type="STRING" id="77020.A0A0M9VQ41"/>
<keyword evidence="2" id="KW-0479">Metal-binding</keyword>
<dbReference type="PROSITE" id="PS50158">
    <property type="entry name" value="ZF_CCHC"/>
    <property type="match status" value="2"/>
</dbReference>
<dbReference type="Pfam" id="PF00098">
    <property type="entry name" value="zf-CCHC"/>
    <property type="match status" value="2"/>
</dbReference>
<name>A0A0M9VQ41_9BASI</name>
<proteinExistence type="predicted"/>
<keyword evidence="1" id="KW-0507">mRNA processing</keyword>
<evidence type="ECO:0000256" key="1">
    <source>
        <dbReference type="ARBA" id="ARBA00022664"/>
    </source>
</evidence>
<protein>
    <submittedName>
        <fullName evidence="5">Zinc knuckle family protein</fullName>
    </submittedName>
</protein>
<evidence type="ECO:0000313" key="6">
    <source>
        <dbReference type="Proteomes" id="UP000037751"/>
    </source>
</evidence>
<keyword evidence="2" id="KW-0863">Zinc-finger</keyword>
<dbReference type="InterPro" id="IPR001878">
    <property type="entry name" value="Znf_CCHC"/>
</dbReference>
<reference evidence="5 6" key="1">
    <citation type="submission" date="2015-07" db="EMBL/GenBank/DDBJ databases">
        <title>Draft Genome Sequence of Malassezia furfur CBS1878 and Malassezia pachydermatis CBS1879.</title>
        <authorList>
            <person name="Triana S."/>
            <person name="Ohm R."/>
            <person name="Gonzalez A."/>
            <person name="DeCock H."/>
            <person name="Restrepo S."/>
            <person name="Celis A."/>
        </authorList>
    </citation>
    <scope>NUCLEOTIDE SEQUENCE [LARGE SCALE GENOMIC DNA]</scope>
    <source>
        <strain evidence="5 6">CBS 1879</strain>
    </source>
</reference>
<evidence type="ECO:0000259" key="4">
    <source>
        <dbReference type="PROSITE" id="PS50158"/>
    </source>
</evidence>
<dbReference type="InterPro" id="IPR036875">
    <property type="entry name" value="Znf_CCHC_sf"/>
</dbReference>
<dbReference type="EMBL" id="LGAV01000003">
    <property type="protein sequence ID" value="KOS15112.1"/>
    <property type="molecule type" value="Genomic_DNA"/>
</dbReference>
<feature type="compositionally biased region" description="Acidic residues" evidence="3">
    <location>
        <begin position="22"/>
        <end position="31"/>
    </location>
</feature>
<dbReference type="GO" id="GO:0008270">
    <property type="term" value="F:zinc ion binding"/>
    <property type="evidence" value="ECO:0007669"/>
    <property type="project" value="UniProtKB-KW"/>
</dbReference>
<feature type="compositionally biased region" description="Basic and acidic residues" evidence="3">
    <location>
        <begin position="1"/>
        <end position="11"/>
    </location>
</feature>
<feature type="region of interest" description="Disordered" evidence="3">
    <location>
        <begin position="64"/>
        <end position="128"/>
    </location>
</feature>
<dbReference type="SMART" id="SM00343">
    <property type="entry name" value="ZnF_C2HC"/>
    <property type="match status" value="4"/>
</dbReference>
<evidence type="ECO:0000256" key="3">
    <source>
        <dbReference type="SAM" id="MobiDB-lite"/>
    </source>
</evidence>
<dbReference type="GeneID" id="28727293"/>
<dbReference type="OrthoDB" id="3863715at2759"/>
<organism evidence="5 6">
    <name type="scientific">Malassezia pachydermatis</name>
    <dbReference type="NCBI Taxonomy" id="77020"/>
    <lineage>
        <taxon>Eukaryota</taxon>
        <taxon>Fungi</taxon>
        <taxon>Dikarya</taxon>
        <taxon>Basidiomycota</taxon>
        <taxon>Ustilaginomycotina</taxon>
        <taxon>Malasseziomycetes</taxon>
        <taxon>Malasseziales</taxon>
        <taxon>Malasseziaceae</taxon>
        <taxon>Malassezia</taxon>
    </lineage>
</organism>
<feature type="domain" description="CCHC-type" evidence="4">
    <location>
        <begin position="197"/>
        <end position="212"/>
    </location>
</feature>
<dbReference type="GO" id="GO:0006397">
    <property type="term" value="P:mRNA processing"/>
    <property type="evidence" value="ECO:0007669"/>
    <property type="project" value="UniProtKB-KW"/>
</dbReference>
<dbReference type="SUPFAM" id="SSF57756">
    <property type="entry name" value="Retrovirus zinc finger-like domains"/>
    <property type="match status" value="2"/>
</dbReference>
<accession>A0A0M9VQ41</accession>
<dbReference type="GO" id="GO:0003676">
    <property type="term" value="F:nucleic acid binding"/>
    <property type="evidence" value="ECO:0007669"/>
    <property type="project" value="InterPro"/>
</dbReference>
<evidence type="ECO:0000313" key="5">
    <source>
        <dbReference type="EMBL" id="KOS15112.1"/>
    </source>
</evidence>
<comment type="caution">
    <text evidence="5">The sequence shown here is derived from an EMBL/GenBank/DDBJ whole genome shotgun (WGS) entry which is preliminary data.</text>
</comment>
<dbReference type="Proteomes" id="UP000037751">
    <property type="component" value="Unassembled WGS sequence"/>
</dbReference>
<feature type="compositionally biased region" description="Basic and acidic residues" evidence="3">
    <location>
        <begin position="279"/>
        <end position="292"/>
    </location>
</feature>
<dbReference type="InterPro" id="IPR042246">
    <property type="entry name" value="ZCCHC9"/>
</dbReference>
<feature type="domain" description="CCHC-type" evidence="4">
    <location>
        <begin position="137"/>
        <end position="152"/>
    </location>
</feature>
<feature type="region of interest" description="Disordered" evidence="3">
    <location>
        <begin position="1"/>
        <end position="51"/>
    </location>
</feature>
<feature type="compositionally biased region" description="Basic and acidic residues" evidence="3">
    <location>
        <begin position="33"/>
        <end position="44"/>
    </location>
</feature>
<dbReference type="PANTHER" id="PTHR46242:SF1">
    <property type="entry name" value="ZINC FINGER CCHC DOMAIN-CONTAINING PROTEIN 9"/>
    <property type="match status" value="1"/>
</dbReference>
<dbReference type="AlphaFoldDB" id="A0A0M9VQ41"/>
<feature type="region of interest" description="Disordered" evidence="3">
    <location>
        <begin position="279"/>
        <end position="299"/>
    </location>
</feature>
<keyword evidence="6" id="KW-1185">Reference proteome</keyword>
<gene>
    <name evidence="5" type="ORF">Malapachy_0906</name>
</gene>
<evidence type="ECO:0000256" key="2">
    <source>
        <dbReference type="PROSITE-ProRule" id="PRU00047"/>
    </source>
</evidence>
<dbReference type="VEuPathDB" id="FungiDB:Malapachy_0906"/>
<keyword evidence="2" id="KW-0862">Zinc</keyword>
<dbReference type="Gene3D" id="4.10.60.10">
    <property type="entry name" value="Zinc finger, CCHC-type"/>
    <property type="match status" value="2"/>
</dbReference>
<dbReference type="GO" id="GO:0005730">
    <property type="term" value="C:nucleolus"/>
    <property type="evidence" value="ECO:0007669"/>
    <property type="project" value="TreeGrafter"/>
</dbReference>
<dbReference type="RefSeq" id="XP_017992744.1">
    <property type="nucleotide sequence ID" value="XM_018135418.1"/>
</dbReference>